<dbReference type="RefSeq" id="WP_094926530.1">
    <property type="nucleotide sequence ID" value="NZ_NPIA01000011.1"/>
</dbReference>
<name>A0A263BQJ0_9BACI</name>
<organism evidence="1 2">
    <name type="scientific">Lottiidibacillus patelloidae</name>
    <dbReference type="NCBI Taxonomy" id="2670334"/>
    <lineage>
        <taxon>Bacteria</taxon>
        <taxon>Bacillati</taxon>
        <taxon>Bacillota</taxon>
        <taxon>Bacilli</taxon>
        <taxon>Bacillales</taxon>
        <taxon>Bacillaceae</taxon>
        <taxon>Lottiidibacillus</taxon>
    </lineage>
</organism>
<keyword evidence="2" id="KW-1185">Reference proteome</keyword>
<accession>A0A263BQJ0</accession>
<dbReference type="Proteomes" id="UP000217083">
    <property type="component" value="Unassembled WGS sequence"/>
</dbReference>
<gene>
    <name evidence="1" type="ORF">CIB95_15090</name>
</gene>
<dbReference type="GO" id="GO:0010468">
    <property type="term" value="P:regulation of gene expression"/>
    <property type="evidence" value="ECO:0007669"/>
    <property type="project" value="InterPro"/>
</dbReference>
<comment type="caution">
    <text evidence="1">The sequence shown here is derived from an EMBL/GenBank/DDBJ whole genome shotgun (WGS) entry which is preliminary data.</text>
</comment>
<sequence>MAINYVCRHCNHQVGKLDQQSVSAQQLGFDHLNDSERLEMIDYKTNGDMTVKTICEDCQEALQRNPQFHELETFIQ</sequence>
<evidence type="ECO:0000313" key="2">
    <source>
        <dbReference type="Proteomes" id="UP000217083"/>
    </source>
</evidence>
<evidence type="ECO:0000313" key="1">
    <source>
        <dbReference type="EMBL" id="OZM55842.1"/>
    </source>
</evidence>
<protein>
    <submittedName>
        <fullName evidence="1">Peptide ABC transporter permease</fullName>
    </submittedName>
</protein>
<reference evidence="1 2" key="2">
    <citation type="submission" date="2017-09" db="EMBL/GenBank/DDBJ databases">
        <title>Bacillus patelloidae sp. nov., isolated from the intestinal tract of a marine limpet.</title>
        <authorList>
            <person name="Liu R."/>
            <person name="Dong C."/>
            <person name="Shao Z."/>
        </authorList>
    </citation>
    <scope>NUCLEOTIDE SEQUENCE [LARGE SCALE GENOMIC DNA]</scope>
    <source>
        <strain evidence="1 2">SA5d-4</strain>
    </source>
</reference>
<proteinExistence type="predicted"/>
<dbReference type="Pfam" id="PF10955">
    <property type="entry name" value="Fin"/>
    <property type="match status" value="1"/>
</dbReference>
<dbReference type="InterPro" id="IPR020115">
    <property type="entry name" value="Fin"/>
</dbReference>
<dbReference type="EMBL" id="NPIA01000011">
    <property type="protein sequence ID" value="OZM55842.1"/>
    <property type="molecule type" value="Genomic_DNA"/>
</dbReference>
<reference evidence="2" key="1">
    <citation type="submission" date="2017-08" db="EMBL/GenBank/DDBJ databases">
        <authorList>
            <person name="Huang Z."/>
        </authorList>
    </citation>
    <scope>NUCLEOTIDE SEQUENCE [LARGE SCALE GENOMIC DNA]</scope>
    <source>
        <strain evidence="2">SA5d-4</strain>
    </source>
</reference>
<dbReference type="AlphaFoldDB" id="A0A263BQJ0"/>